<organism evidence="3 4">
    <name type="scientific">Paramecium primaurelia</name>
    <dbReference type="NCBI Taxonomy" id="5886"/>
    <lineage>
        <taxon>Eukaryota</taxon>
        <taxon>Sar</taxon>
        <taxon>Alveolata</taxon>
        <taxon>Ciliophora</taxon>
        <taxon>Intramacronucleata</taxon>
        <taxon>Oligohymenophorea</taxon>
        <taxon>Peniculida</taxon>
        <taxon>Parameciidae</taxon>
        <taxon>Paramecium</taxon>
    </lineage>
</organism>
<feature type="compositionally biased region" description="Basic and acidic residues" evidence="2">
    <location>
        <begin position="712"/>
        <end position="744"/>
    </location>
</feature>
<feature type="region of interest" description="Disordered" evidence="2">
    <location>
        <begin position="136"/>
        <end position="161"/>
    </location>
</feature>
<comment type="caution">
    <text evidence="3">The sequence shown here is derived from an EMBL/GenBank/DDBJ whole genome shotgun (WGS) entry which is preliminary data.</text>
</comment>
<proteinExistence type="predicted"/>
<feature type="coiled-coil region" evidence="1">
    <location>
        <begin position="348"/>
        <end position="375"/>
    </location>
</feature>
<protein>
    <submittedName>
        <fullName evidence="3">Uncharacterized protein</fullName>
    </submittedName>
</protein>
<feature type="region of interest" description="Disordered" evidence="2">
    <location>
        <begin position="664"/>
        <end position="778"/>
    </location>
</feature>
<dbReference type="Proteomes" id="UP000688137">
    <property type="component" value="Unassembled WGS sequence"/>
</dbReference>
<reference evidence="3" key="1">
    <citation type="submission" date="2021-01" db="EMBL/GenBank/DDBJ databases">
        <authorList>
            <consortium name="Genoscope - CEA"/>
            <person name="William W."/>
        </authorList>
    </citation>
    <scope>NUCLEOTIDE SEQUENCE</scope>
</reference>
<dbReference type="EMBL" id="CAJJDM010000129">
    <property type="protein sequence ID" value="CAD8105252.1"/>
    <property type="molecule type" value="Genomic_DNA"/>
</dbReference>
<name>A0A8S1PQF2_PARPR</name>
<gene>
    <name evidence="3" type="ORF">PPRIM_AZ9-3.1.T1260139</name>
</gene>
<evidence type="ECO:0000313" key="4">
    <source>
        <dbReference type="Proteomes" id="UP000688137"/>
    </source>
</evidence>
<sequence length="778" mass="93152">MYLKHKSLEQHQGELINVIIQIENINRLNFRQIQQIYQYKLKTQIAWILGILYYKTKSQFPKVQGEIDNEKETLINQKIFVFLFFFQRLSAKEMQKEQITQQRGTQDVPITDSQIRREQSKNQTFLSKYKNHSYEQMQHENQKSFKGKNQNSQQQQQQQQQQYIDQNKIIEEIQHDSKLNEIVETSNSNENDRFFLRYIFNQNQCKICEEHVEDKQQHLFTDTHLKKQNKLFHKQEMEVEQYKKMVTNLIPGMKLWNKEQFEQEFESTNTSAPNYKQYIIQQLQTHSDDFNKFSKKTQENISSEAAKIIYYAHKNQIETLSLEAIKGYIDSRVLVFKIVQPHAIRFILQLLKVNSKDISDLLKQYENQFDQIKNTQVQKYAPKDYNSYQTQSEKFMKMLTIWQEYEVLFYFLLQKNLNKAKKQILRLAINEFQVINDILYYTQPTEEKRIHLGTQQEAIISFIKRKIQDCTFDNNRTQIFQQFKTDNEAKQHINTVIKKNLYYQTNDKEFFDFMQDFDYVVFKKFIRSKKNYEENKNTITQQEQDNEDKRVADITTSQAKQNDNNQQVIQDLATQLDKVNVSQQKIQEKKDYKQNSDEQKNQISIEKQDIDSNRIQGQHEEKEIFVDNFINTSNNIFSQSQQASGQKNSFQQINEIEASEEKNQFNQFQEEQQKSSGIKKNKRTKNQIKPQSRRKSRAKSYGNKQGITQVQKIKDQETSQEKTQGKSKEQKQGKVKDNGKDQKVQKKSLKQKNQKSESEEEEDSDENYQPTKLQKKKK</sequence>
<evidence type="ECO:0000313" key="3">
    <source>
        <dbReference type="EMBL" id="CAD8105252.1"/>
    </source>
</evidence>
<feature type="compositionally biased region" description="Basic residues" evidence="2">
    <location>
        <begin position="677"/>
        <end position="698"/>
    </location>
</feature>
<dbReference type="AlphaFoldDB" id="A0A8S1PQF2"/>
<feature type="region of interest" description="Disordered" evidence="2">
    <location>
        <begin position="587"/>
        <end position="614"/>
    </location>
</feature>
<keyword evidence="4" id="KW-1185">Reference proteome</keyword>
<keyword evidence="1" id="KW-0175">Coiled coil</keyword>
<feature type="compositionally biased region" description="Polar residues" evidence="2">
    <location>
        <begin position="702"/>
        <end position="711"/>
    </location>
</feature>
<evidence type="ECO:0000256" key="2">
    <source>
        <dbReference type="SAM" id="MobiDB-lite"/>
    </source>
</evidence>
<accession>A0A8S1PQF2</accession>
<evidence type="ECO:0000256" key="1">
    <source>
        <dbReference type="SAM" id="Coils"/>
    </source>
</evidence>